<sequence length="733" mass="77583">MSDVAVALVPAASAKALKDALKVRGWLSTARRPAMVGGRIAFPLADGAEDAIALAASTPPFCDIEAVERIATDALAVKKAPPPQKQKPHSAHKARVAAAPTRPRAQERSFGGGAAVRGSSMLPPAAAVQRVECAGDADYEWLQRQVFSGRRPAVLSGLPLGECVGGWSADRLARAHCASPSVSVHVCASSTVDLAGHRPANTPRNFVFRSMPFAEAVRRCTQCMPQVGDIDRWNDETFPRFRAAVGERFECELSPGEVLFIPALWFHNVTSIGFSAAVNVFWRSHPAAHALYDPKDLYGNKIASLKSLDDASKPAVLLDLGTCDGRSTAPCFRECARHIRERDAGAHPPRPQRPVVAIFEDHRHNEWSPLLTRDLKHELGEGVFPLVSNTSFYEEVTAPGSRGTAEGLAAAEGWAAGGAGQPGELDAAGGPRVALSGGGSIPLLGLGTWGLGDDATAGAAVEAALAAGVRHFDCASIYRNEAAVGAALHAALARPHSSVESSPPPADPNTARELYVTSKLWPSDHARVREACLGSLRALRLDRLDLYLLHWPPSDDGSLERLWRCMESLAAEGLATSIGVCNCSARRLDALFALRPAVAPAVNQATLAACAARGVHVTAYAPLGRALGAGAGASLLNEPVVREAAAQLGGTPAQALLRWAIARGCSVVPKSSSRARIEENARSLRLAPREGGRAGEVEALRALDAIEPQQRRMTGETLVGARRLYASVEEVWR</sequence>
<dbReference type="GeneID" id="17263560"/>
<dbReference type="InterPro" id="IPR029063">
    <property type="entry name" value="SAM-dependent_MTases_sf"/>
</dbReference>
<evidence type="ECO:0000313" key="4">
    <source>
        <dbReference type="Proteomes" id="UP000013827"/>
    </source>
</evidence>
<dbReference type="KEGG" id="ehx:EMIHUDRAFT_451404"/>
<organism evidence="3 4">
    <name type="scientific">Emiliania huxleyi (strain CCMP1516)</name>
    <dbReference type="NCBI Taxonomy" id="280463"/>
    <lineage>
        <taxon>Eukaryota</taxon>
        <taxon>Haptista</taxon>
        <taxon>Haptophyta</taxon>
        <taxon>Prymnesiophyceae</taxon>
        <taxon>Isochrysidales</taxon>
        <taxon>Noelaerhabdaceae</taxon>
        <taxon>Emiliania</taxon>
    </lineage>
</organism>
<protein>
    <recommendedName>
        <fullName evidence="2">JmjC domain-containing protein</fullName>
    </recommendedName>
</protein>
<evidence type="ECO:0000259" key="2">
    <source>
        <dbReference type="PROSITE" id="PS51184"/>
    </source>
</evidence>
<dbReference type="SUPFAM" id="SSF51430">
    <property type="entry name" value="NAD(P)-linked oxidoreductase"/>
    <property type="match status" value="1"/>
</dbReference>
<proteinExistence type="predicted"/>
<dbReference type="InterPro" id="IPR014710">
    <property type="entry name" value="RmlC-like_jellyroll"/>
</dbReference>
<reference evidence="4" key="1">
    <citation type="journal article" date="2013" name="Nature">
        <title>Pan genome of the phytoplankton Emiliania underpins its global distribution.</title>
        <authorList>
            <person name="Read B.A."/>
            <person name="Kegel J."/>
            <person name="Klute M.J."/>
            <person name="Kuo A."/>
            <person name="Lefebvre S.C."/>
            <person name="Maumus F."/>
            <person name="Mayer C."/>
            <person name="Miller J."/>
            <person name="Monier A."/>
            <person name="Salamov A."/>
            <person name="Young J."/>
            <person name="Aguilar M."/>
            <person name="Claverie J.M."/>
            <person name="Frickenhaus S."/>
            <person name="Gonzalez K."/>
            <person name="Herman E.K."/>
            <person name="Lin Y.C."/>
            <person name="Napier J."/>
            <person name="Ogata H."/>
            <person name="Sarno A.F."/>
            <person name="Shmutz J."/>
            <person name="Schroeder D."/>
            <person name="de Vargas C."/>
            <person name="Verret F."/>
            <person name="von Dassow P."/>
            <person name="Valentin K."/>
            <person name="Van de Peer Y."/>
            <person name="Wheeler G."/>
            <person name="Dacks J.B."/>
            <person name="Delwiche C.F."/>
            <person name="Dyhrman S.T."/>
            <person name="Glockner G."/>
            <person name="John U."/>
            <person name="Richards T."/>
            <person name="Worden A.Z."/>
            <person name="Zhang X."/>
            <person name="Grigoriev I.V."/>
            <person name="Allen A.E."/>
            <person name="Bidle K."/>
            <person name="Borodovsky M."/>
            <person name="Bowler C."/>
            <person name="Brownlee C."/>
            <person name="Cock J.M."/>
            <person name="Elias M."/>
            <person name="Gladyshev V.N."/>
            <person name="Groth M."/>
            <person name="Guda C."/>
            <person name="Hadaegh A."/>
            <person name="Iglesias-Rodriguez M.D."/>
            <person name="Jenkins J."/>
            <person name="Jones B.M."/>
            <person name="Lawson T."/>
            <person name="Leese F."/>
            <person name="Lindquist E."/>
            <person name="Lobanov A."/>
            <person name="Lomsadze A."/>
            <person name="Malik S.B."/>
            <person name="Marsh M.E."/>
            <person name="Mackinder L."/>
            <person name="Mock T."/>
            <person name="Mueller-Roeber B."/>
            <person name="Pagarete A."/>
            <person name="Parker M."/>
            <person name="Probert I."/>
            <person name="Quesneville H."/>
            <person name="Raines C."/>
            <person name="Rensing S.A."/>
            <person name="Riano-Pachon D.M."/>
            <person name="Richier S."/>
            <person name="Rokitta S."/>
            <person name="Shiraiwa Y."/>
            <person name="Soanes D.M."/>
            <person name="van der Giezen M."/>
            <person name="Wahlund T.M."/>
            <person name="Williams B."/>
            <person name="Wilson W."/>
            <person name="Wolfe G."/>
            <person name="Wurch L.L."/>
        </authorList>
    </citation>
    <scope>NUCLEOTIDE SEQUENCE</scope>
</reference>
<dbReference type="AlphaFoldDB" id="A0A0D3J1M5"/>
<dbReference type="InterPro" id="IPR041667">
    <property type="entry name" value="Cupin_8"/>
</dbReference>
<dbReference type="RefSeq" id="XP_005769839.1">
    <property type="nucleotide sequence ID" value="XM_005769782.1"/>
</dbReference>
<dbReference type="PANTHER" id="PTHR11732">
    <property type="entry name" value="ALDO/KETO REDUCTASE"/>
    <property type="match status" value="1"/>
</dbReference>
<evidence type="ECO:0000256" key="1">
    <source>
        <dbReference type="SAM" id="MobiDB-lite"/>
    </source>
</evidence>
<reference evidence="3" key="2">
    <citation type="submission" date="2024-10" db="UniProtKB">
        <authorList>
            <consortium name="EnsemblProtists"/>
        </authorList>
    </citation>
    <scope>IDENTIFICATION</scope>
</reference>
<feature type="compositionally biased region" description="Basic residues" evidence="1">
    <location>
        <begin position="86"/>
        <end position="95"/>
    </location>
</feature>
<dbReference type="eggNOG" id="KOG2132">
    <property type="taxonomic scope" value="Eukaryota"/>
</dbReference>
<keyword evidence="4" id="KW-1185">Reference proteome</keyword>
<dbReference type="Gene3D" id="2.60.120.10">
    <property type="entry name" value="Jelly Rolls"/>
    <property type="match status" value="1"/>
</dbReference>
<dbReference type="Pfam" id="PF00248">
    <property type="entry name" value="Aldo_ket_red"/>
    <property type="match status" value="1"/>
</dbReference>
<evidence type="ECO:0000313" key="3">
    <source>
        <dbReference type="EnsemblProtists" id="EOD17410"/>
    </source>
</evidence>
<accession>A0A0D3J1M5</accession>
<feature type="domain" description="JmjC" evidence="2">
    <location>
        <begin position="124"/>
        <end position="299"/>
    </location>
</feature>
<dbReference type="EnsemblProtists" id="EOD17410">
    <property type="protein sequence ID" value="EOD17410"/>
    <property type="gene ID" value="EMIHUDRAFT_451404"/>
</dbReference>
<dbReference type="Pfam" id="PF13621">
    <property type="entry name" value="Cupin_8"/>
    <property type="match status" value="1"/>
</dbReference>
<dbReference type="InterPro" id="IPR023210">
    <property type="entry name" value="NADP_OxRdtase_dom"/>
</dbReference>
<dbReference type="Proteomes" id="UP000013827">
    <property type="component" value="Unassembled WGS sequence"/>
</dbReference>
<dbReference type="HOGENOM" id="CLU_378325_0_0_1"/>
<dbReference type="Gene3D" id="3.40.50.150">
    <property type="entry name" value="Vaccinia Virus protein VP39"/>
    <property type="match status" value="1"/>
</dbReference>
<dbReference type="Gene3D" id="3.20.20.100">
    <property type="entry name" value="NADP-dependent oxidoreductase domain"/>
    <property type="match status" value="1"/>
</dbReference>
<dbReference type="PaxDb" id="2903-EOD17410"/>
<dbReference type="InterPro" id="IPR003347">
    <property type="entry name" value="JmjC_dom"/>
</dbReference>
<dbReference type="PROSITE" id="PS51184">
    <property type="entry name" value="JMJC"/>
    <property type="match status" value="1"/>
</dbReference>
<dbReference type="GO" id="GO:0016491">
    <property type="term" value="F:oxidoreductase activity"/>
    <property type="evidence" value="ECO:0007669"/>
    <property type="project" value="InterPro"/>
</dbReference>
<dbReference type="eggNOG" id="KOG1577">
    <property type="taxonomic scope" value="Eukaryota"/>
</dbReference>
<dbReference type="SUPFAM" id="SSF51197">
    <property type="entry name" value="Clavaminate synthase-like"/>
    <property type="match status" value="1"/>
</dbReference>
<name>A0A0D3J1M5_EMIH1</name>
<dbReference type="PRINTS" id="PR00069">
    <property type="entry name" value="ALDKETRDTASE"/>
</dbReference>
<dbReference type="InterPro" id="IPR036812">
    <property type="entry name" value="NAD(P)_OxRdtase_dom_sf"/>
</dbReference>
<dbReference type="STRING" id="2903.R1DSE5"/>
<feature type="region of interest" description="Disordered" evidence="1">
    <location>
        <begin position="78"/>
        <end position="111"/>
    </location>
</feature>
<dbReference type="InterPro" id="IPR020471">
    <property type="entry name" value="AKR"/>
</dbReference>